<evidence type="ECO:0000313" key="2">
    <source>
        <dbReference type="EMBL" id="AXI01494.1"/>
    </source>
</evidence>
<accession>A0A345P2I5</accession>
<evidence type="ECO:0000313" key="3">
    <source>
        <dbReference type="Proteomes" id="UP000253940"/>
    </source>
</evidence>
<dbReference type="AlphaFoldDB" id="A0A345P2I5"/>
<keyword evidence="1" id="KW-0472">Membrane</keyword>
<keyword evidence="1" id="KW-1133">Transmembrane helix</keyword>
<dbReference type="EMBL" id="CP031222">
    <property type="protein sequence ID" value="AXI01494.1"/>
    <property type="molecule type" value="Genomic_DNA"/>
</dbReference>
<protein>
    <submittedName>
        <fullName evidence="2">DUF445 domain-containing protein</fullName>
    </submittedName>
</protein>
<dbReference type="OrthoDB" id="3631561at2"/>
<reference evidence="2 3" key="1">
    <citation type="submission" date="2018-07" db="EMBL/GenBank/DDBJ databases">
        <title>Genome sequencing of Moraxellaceae gen. HYN0046.</title>
        <authorList>
            <person name="Kim M."/>
            <person name="Yi H."/>
        </authorList>
    </citation>
    <scope>NUCLEOTIDE SEQUENCE [LARGE SCALE GENOMIC DNA]</scope>
    <source>
        <strain evidence="2 3">HYN0046</strain>
    </source>
</reference>
<dbReference type="KEGG" id="mbah:HYN46_00410"/>
<name>A0A345P2I5_9GAMM</name>
<dbReference type="PANTHER" id="PTHR35791">
    <property type="entry name" value="UPF0754 MEMBRANE PROTEIN YHEB"/>
    <property type="match status" value="1"/>
</dbReference>
<feature type="transmembrane region" description="Helical" evidence="1">
    <location>
        <begin position="15"/>
        <end position="36"/>
    </location>
</feature>
<dbReference type="Proteomes" id="UP000253940">
    <property type="component" value="Chromosome"/>
</dbReference>
<dbReference type="PANTHER" id="PTHR35791:SF1">
    <property type="entry name" value="UPF0754 MEMBRANE PROTEIN YHEB"/>
    <property type="match status" value="1"/>
</dbReference>
<evidence type="ECO:0000256" key="1">
    <source>
        <dbReference type="SAM" id="Phobius"/>
    </source>
</evidence>
<sequence length="428" mass="48302">MQTWSEIVVDVQQNWWLYASMPFVAAIIGYGTKIVAINMMFKPIEFLGIKPYLGWQGIVPRKAAIMAGIACDTMTTKLLRPEDIFNKLDPDRIAKEIEKPLLAAIEDITREVAAHYSPGLWEIAPESVKNKIIHRIQDEAPSIVSNIMNDIKSNLGTVFDLKDMVVTSLLRDKQLLNRIFLEAGSGEFRFIRNSGAFFGFGIGIVQAVTWALTHSPWVMPIFGLFTGWFTDWLALKMVFNPKNPTKYLGGLIQWQGLFLKRRHEVSTEYGRLIAKEVVTPHNIIDSILRGPLSDRLFSMVQKHVQLVVDEQSGIAKPFVVFAVGSGRYQEMKLLVAQEIIQRLPETLKNIEQYAEDAMDLERTLASKMTELSLEEFENLLHPAFQQDEWILITVGATLGFLVGELQVFVMEHLAHHAPTAAAVIHSVS</sequence>
<gene>
    <name evidence="2" type="ORF">HYN46_00410</name>
</gene>
<proteinExistence type="predicted"/>
<keyword evidence="3" id="KW-1185">Reference proteome</keyword>
<organism evidence="2 3">
    <name type="scientific">Aquirhabdus parva</name>
    <dbReference type="NCBI Taxonomy" id="2283318"/>
    <lineage>
        <taxon>Bacteria</taxon>
        <taxon>Pseudomonadati</taxon>
        <taxon>Pseudomonadota</taxon>
        <taxon>Gammaproteobacteria</taxon>
        <taxon>Moraxellales</taxon>
        <taxon>Moraxellaceae</taxon>
        <taxon>Aquirhabdus</taxon>
    </lineage>
</organism>
<dbReference type="RefSeq" id="WP_114897604.1">
    <property type="nucleotide sequence ID" value="NZ_CP031222.1"/>
</dbReference>
<keyword evidence="1" id="KW-0812">Transmembrane</keyword>
<feature type="transmembrane region" description="Helical" evidence="1">
    <location>
        <begin position="195"/>
        <end position="212"/>
    </location>
</feature>